<evidence type="ECO:0000256" key="4">
    <source>
        <dbReference type="RuleBase" id="RU362109"/>
    </source>
</evidence>
<dbReference type="Gene3D" id="3.10.110.10">
    <property type="entry name" value="Ubiquitin Conjugating Enzyme"/>
    <property type="match status" value="1"/>
</dbReference>
<dbReference type="Pfam" id="PF00179">
    <property type="entry name" value="UQ_con"/>
    <property type="match status" value="1"/>
</dbReference>
<evidence type="ECO:0000259" key="5">
    <source>
        <dbReference type="PROSITE" id="PS50127"/>
    </source>
</evidence>
<feature type="domain" description="UBC core" evidence="5">
    <location>
        <begin position="5"/>
        <end position="159"/>
    </location>
</feature>
<gene>
    <name evidence="6" type="ORF">C922_04730</name>
</gene>
<evidence type="ECO:0000256" key="1">
    <source>
        <dbReference type="ARBA" id="ARBA00022679"/>
    </source>
</evidence>
<dbReference type="InterPro" id="IPR023313">
    <property type="entry name" value="UBQ-conjugating_AS"/>
</dbReference>
<evidence type="ECO:0000313" key="6">
    <source>
        <dbReference type="EMBL" id="EUD64886.1"/>
    </source>
</evidence>
<reference evidence="6 7" key="1">
    <citation type="submission" date="2013-02" db="EMBL/GenBank/DDBJ databases">
        <title>The Genome Sequence of Plasmodium inui San Antonio 1.</title>
        <authorList>
            <consortium name="The Broad Institute Genome Sequencing Platform"/>
            <consortium name="The Broad Institute Genome Sequencing Center for Infectious Disease"/>
            <person name="Neafsey D."/>
            <person name="Cheeseman I."/>
            <person name="Volkman S."/>
            <person name="Adams J."/>
            <person name="Walker B."/>
            <person name="Young S.K."/>
            <person name="Zeng Q."/>
            <person name="Gargeya S."/>
            <person name="Fitzgerald M."/>
            <person name="Haas B."/>
            <person name="Abouelleil A."/>
            <person name="Alvarado L."/>
            <person name="Arachchi H.M."/>
            <person name="Berlin A.M."/>
            <person name="Chapman S.B."/>
            <person name="Dewar J."/>
            <person name="Goldberg J."/>
            <person name="Griggs A."/>
            <person name="Gujja S."/>
            <person name="Hansen M."/>
            <person name="Howarth C."/>
            <person name="Imamovic A."/>
            <person name="Larimer J."/>
            <person name="McCowan C."/>
            <person name="Murphy C."/>
            <person name="Neiman D."/>
            <person name="Pearson M."/>
            <person name="Priest M."/>
            <person name="Roberts A."/>
            <person name="Saif S."/>
            <person name="Shea T."/>
            <person name="Sisk P."/>
            <person name="Sykes S."/>
            <person name="Wortman J."/>
            <person name="Nusbaum C."/>
            <person name="Birren B."/>
        </authorList>
    </citation>
    <scope>NUCLEOTIDE SEQUENCE [LARGE SCALE GENOMIC DNA]</scope>
    <source>
        <strain evidence="6 7">San Antonio 1</strain>
    </source>
</reference>
<dbReference type="Proteomes" id="UP000030640">
    <property type="component" value="Unassembled WGS sequence"/>
</dbReference>
<dbReference type="CDD" id="cd23794">
    <property type="entry name" value="UBCc_UBE2F_UBE2M"/>
    <property type="match status" value="1"/>
</dbReference>
<dbReference type="InterPro" id="IPR016135">
    <property type="entry name" value="UBQ-conjugating_enzyme/RWD"/>
</dbReference>
<keyword evidence="1" id="KW-0808">Transferase</keyword>
<dbReference type="GeneID" id="20040004"/>
<accession>W7AHY4</accession>
<dbReference type="RefSeq" id="XP_008818531.1">
    <property type="nucleotide sequence ID" value="XM_008820309.1"/>
</dbReference>
<dbReference type="OrthoDB" id="10249039at2759"/>
<dbReference type="EMBL" id="KI965487">
    <property type="protein sequence ID" value="EUD64886.1"/>
    <property type="molecule type" value="Genomic_DNA"/>
</dbReference>
<comment type="similarity">
    <text evidence="4">Belongs to the ubiquitin-conjugating enzyme family.</text>
</comment>
<dbReference type="PANTHER" id="PTHR24067">
    <property type="entry name" value="UBIQUITIN-CONJUGATING ENZYME E2"/>
    <property type="match status" value="1"/>
</dbReference>
<dbReference type="SMART" id="SM00212">
    <property type="entry name" value="UBCc"/>
    <property type="match status" value="1"/>
</dbReference>
<evidence type="ECO:0000256" key="2">
    <source>
        <dbReference type="ARBA" id="ARBA00022786"/>
    </source>
</evidence>
<dbReference type="PROSITE" id="PS50127">
    <property type="entry name" value="UBC_2"/>
    <property type="match status" value="1"/>
</dbReference>
<proteinExistence type="inferred from homology"/>
<keyword evidence="7" id="KW-1185">Reference proteome</keyword>
<dbReference type="GO" id="GO:0005524">
    <property type="term" value="F:ATP binding"/>
    <property type="evidence" value="ECO:0007669"/>
    <property type="project" value="UniProtKB-UniRule"/>
</dbReference>
<dbReference type="InterPro" id="IPR050113">
    <property type="entry name" value="Ub_conjugating_enzyme"/>
</dbReference>
<feature type="active site" description="Glycyl thioester intermediate" evidence="3">
    <location>
        <position position="94"/>
    </location>
</feature>
<dbReference type="InterPro" id="IPR000608">
    <property type="entry name" value="UBC"/>
</dbReference>
<dbReference type="SUPFAM" id="SSF54495">
    <property type="entry name" value="UBC-like"/>
    <property type="match status" value="1"/>
</dbReference>
<evidence type="ECO:0000256" key="3">
    <source>
        <dbReference type="PROSITE-ProRule" id="PRU10133"/>
    </source>
</evidence>
<dbReference type="GO" id="GO:0016740">
    <property type="term" value="F:transferase activity"/>
    <property type="evidence" value="ECO:0007669"/>
    <property type="project" value="UniProtKB-KW"/>
</dbReference>
<sequence>MSNESEKKKLKSFELVLQKELLDLDPIDGVELHQIDDHSLKEIAISVTPKESYFRGKTVSFVILFKDTYPIAPPKITCQSKIFHPNIDERGNVCLNVLKLEWNPIINLQMLILGLLLLLNVQLHHVEPSMEDPFNHAAAKIFAKDKKKFQEINDSLFLR</sequence>
<keyword evidence="4" id="KW-0547">Nucleotide-binding</keyword>
<dbReference type="AlphaFoldDB" id="W7AHY4"/>
<keyword evidence="4" id="KW-0067">ATP-binding</keyword>
<dbReference type="PROSITE" id="PS00183">
    <property type="entry name" value="UBC_1"/>
    <property type="match status" value="1"/>
</dbReference>
<keyword evidence="2 4" id="KW-0833">Ubl conjugation pathway</keyword>
<organism evidence="6 7">
    <name type="scientific">Plasmodium inui San Antonio 1</name>
    <dbReference type="NCBI Taxonomy" id="1237626"/>
    <lineage>
        <taxon>Eukaryota</taxon>
        <taxon>Sar</taxon>
        <taxon>Alveolata</taxon>
        <taxon>Apicomplexa</taxon>
        <taxon>Aconoidasida</taxon>
        <taxon>Haemosporida</taxon>
        <taxon>Plasmodiidae</taxon>
        <taxon>Plasmodium</taxon>
        <taxon>Plasmodium (Plasmodium)</taxon>
    </lineage>
</organism>
<protein>
    <submittedName>
        <fullName evidence="6">Ubiquitin-conjugating enzyme E2 M</fullName>
    </submittedName>
</protein>
<evidence type="ECO:0000313" key="7">
    <source>
        <dbReference type="Proteomes" id="UP000030640"/>
    </source>
</evidence>
<dbReference type="VEuPathDB" id="PlasmoDB:C922_04730"/>
<name>W7AHY4_9APIC</name>